<dbReference type="InterPro" id="IPR036412">
    <property type="entry name" value="HAD-like_sf"/>
</dbReference>
<dbReference type="InterPro" id="IPR023214">
    <property type="entry name" value="HAD_sf"/>
</dbReference>
<sequence>MFDFDEVVSLSFLKDQKNAVILNEGFFYFWQRYRFPQKFYNRFIRKPNPEIRALMEELRKMRLRIGIVSASNPNYREELGKWLIANGFYFESLILKENPKENTIDFKKRIVLANCDRYFDDREDVVQAINDCSEGRCKAILYTGQSFKELRRELFPVFL</sequence>
<gene>
    <name evidence="1" type="ORF">A3G50_00070</name>
</gene>
<dbReference type="EMBL" id="MFKM01000001">
    <property type="protein sequence ID" value="OGG43960.1"/>
    <property type="molecule type" value="Genomic_DNA"/>
</dbReference>
<dbReference type="SUPFAM" id="SSF56784">
    <property type="entry name" value="HAD-like"/>
    <property type="match status" value="1"/>
</dbReference>
<evidence type="ECO:0000313" key="1">
    <source>
        <dbReference type="EMBL" id="OGG43960.1"/>
    </source>
</evidence>
<reference evidence="1 2" key="1">
    <citation type="journal article" date="2016" name="Nat. Commun.">
        <title>Thousands of microbial genomes shed light on interconnected biogeochemical processes in an aquifer system.</title>
        <authorList>
            <person name="Anantharaman K."/>
            <person name="Brown C.T."/>
            <person name="Hug L.A."/>
            <person name="Sharon I."/>
            <person name="Castelle C.J."/>
            <person name="Probst A.J."/>
            <person name="Thomas B.C."/>
            <person name="Singh A."/>
            <person name="Wilkins M.J."/>
            <person name="Karaoz U."/>
            <person name="Brodie E.L."/>
            <person name="Williams K.H."/>
            <person name="Hubbard S.S."/>
            <person name="Banfield J.F."/>
        </authorList>
    </citation>
    <scope>NUCLEOTIDE SEQUENCE [LARGE SCALE GENOMIC DNA]</scope>
</reference>
<dbReference type="STRING" id="1798473.A3G50_00070"/>
<protein>
    <recommendedName>
        <fullName evidence="3">FCP1 homology domain-containing protein</fullName>
    </recommendedName>
</protein>
<dbReference type="Gene3D" id="3.40.50.1000">
    <property type="entry name" value="HAD superfamily/HAD-like"/>
    <property type="match status" value="1"/>
</dbReference>
<proteinExistence type="predicted"/>
<accession>A0A1F6C458</accession>
<evidence type="ECO:0000313" key="2">
    <source>
        <dbReference type="Proteomes" id="UP000176633"/>
    </source>
</evidence>
<organism evidence="1 2">
    <name type="scientific">Candidatus Jorgensenbacteria bacterium RIFCSPLOWO2_12_FULL_42_11</name>
    <dbReference type="NCBI Taxonomy" id="1798473"/>
    <lineage>
        <taxon>Bacteria</taxon>
        <taxon>Candidatus Joergenseniibacteriota</taxon>
    </lineage>
</organism>
<dbReference type="AlphaFoldDB" id="A0A1F6C458"/>
<evidence type="ECO:0008006" key="3">
    <source>
        <dbReference type="Google" id="ProtNLM"/>
    </source>
</evidence>
<name>A0A1F6C458_9BACT</name>
<comment type="caution">
    <text evidence="1">The sequence shown here is derived from an EMBL/GenBank/DDBJ whole genome shotgun (WGS) entry which is preliminary data.</text>
</comment>
<dbReference type="Proteomes" id="UP000176633">
    <property type="component" value="Unassembled WGS sequence"/>
</dbReference>